<comment type="caution">
    <text evidence="1">The sequence shown here is derived from an EMBL/GenBank/DDBJ whole genome shotgun (WGS) entry which is preliminary data.</text>
</comment>
<organism evidence="1 2">
    <name type="scientific">Candidatus Coprosoma intestinipullorum</name>
    <dbReference type="NCBI Taxonomy" id="2840752"/>
    <lineage>
        <taxon>Bacteria</taxon>
        <taxon>Bacillati</taxon>
        <taxon>Bacillota</taxon>
        <taxon>Bacillota incertae sedis</taxon>
        <taxon>Candidatus Coprosoma</taxon>
    </lineage>
</organism>
<sequence>MDELHIRPLSIFIPDPISYSASFRLSFKRIIKIMDEINWNTPSWINSTRFTMDTTIGKVRRENIIDWNGNCITFARDGKTVKYYDLDEGIDIPSDINTLLWKESKNKKNDFGN</sequence>
<dbReference type="Proteomes" id="UP000886786">
    <property type="component" value="Unassembled WGS sequence"/>
</dbReference>
<proteinExistence type="predicted"/>
<evidence type="ECO:0000313" key="2">
    <source>
        <dbReference type="Proteomes" id="UP000886786"/>
    </source>
</evidence>
<dbReference type="Gene3D" id="3.20.20.70">
    <property type="entry name" value="Aldolase class I"/>
    <property type="match status" value="1"/>
</dbReference>
<dbReference type="InterPro" id="IPR013785">
    <property type="entry name" value="Aldolase_TIM"/>
</dbReference>
<reference evidence="1" key="1">
    <citation type="submission" date="2020-10" db="EMBL/GenBank/DDBJ databases">
        <authorList>
            <person name="Gilroy R."/>
        </authorList>
    </citation>
    <scope>NUCLEOTIDE SEQUENCE</scope>
    <source>
        <strain evidence="1">CHK147-3167</strain>
    </source>
</reference>
<dbReference type="AlphaFoldDB" id="A0A9D1D0K8"/>
<gene>
    <name evidence="1" type="ORF">IAB27_08210</name>
</gene>
<reference evidence="1" key="2">
    <citation type="journal article" date="2021" name="PeerJ">
        <title>Extensive microbial diversity within the chicken gut microbiome revealed by metagenomics and culture.</title>
        <authorList>
            <person name="Gilroy R."/>
            <person name="Ravi A."/>
            <person name="Getino M."/>
            <person name="Pursley I."/>
            <person name="Horton D.L."/>
            <person name="Alikhan N.F."/>
            <person name="Baker D."/>
            <person name="Gharbi K."/>
            <person name="Hall N."/>
            <person name="Watson M."/>
            <person name="Adriaenssens E.M."/>
            <person name="Foster-Nyarko E."/>
            <person name="Jarju S."/>
            <person name="Secka A."/>
            <person name="Antonio M."/>
            <person name="Oren A."/>
            <person name="Chaudhuri R.R."/>
            <person name="La Ragione R."/>
            <person name="Hildebrand F."/>
            <person name="Pallen M.J."/>
        </authorList>
    </citation>
    <scope>NUCLEOTIDE SEQUENCE</scope>
    <source>
        <strain evidence="1">CHK147-3167</strain>
    </source>
</reference>
<evidence type="ECO:0000313" key="1">
    <source>
        <dbReference type="EMBL" id="HIQ91576.1"/>
    </source>
</evidence>
<name>A0A9D1D0K8_9FIRM</name>
<accession>A0A9D1D0K8</accession>
<dbReference type="EMBL" id="DVFV01000140">
    <property type="protein sequence ID" value="HIQ91576.1"/>
    <property type="molecule type" value="Genomic_DNA"/>
</dbReference>
<protein>
    <submittedName>
        <fullName evidence="1">Uncharacterized protein</fullName>
    </submittedName>
</protein>